<dbReference type="Pfam" id="PF06808">
    <property type="entry name" value="DctM"/>
    <property type="match status" value="1"/>
</dbReference>
<comment type="caution">
    <text evidence="7">Lacks conserved residue(s) required for the propagation of feature annotation.</text>
</comment>
<dbReference type="InterPro" id="IPR004681">
    <property type="entry name" value="TRAP_DctM"/>
</dbReference>
<keyword evidence="2" id="KW-1003">Cell membrane</keyword>
<feature type="transmembrane region" description="Helical" evidence="7">
    <location>
        <begin position="407"/>
        <end position="432"/>
    </location>
</feature>
<accession>A0AAE3WCL4</accession>
<gene>
    <name evidence="9" type="ORF">NO357_08690</name>
</gene>
<keyword evidence="7" id="KW-0813">Transport</keyword>
<reference evidence="9" key="1">
    <citation type="submission" date="2022-07" db="EMBL/GenBank/DDBJ databases">
        <authorList>
            <person name="Otstavnykh N."/>
            <person name="Isaeva M."/>
            <person name="Bystritskaya E."/>
        </authorList>
    </citation>
    <scope>NUCLEOTIDE SEQUENCE</scope>
    <source>
        <strain evidence="9">KCTC 52189</strain>
    </source>
</reference>
<sequence length="436" mass="45319">MTPFEIGLASFGAMVVMIYAGFWVPFALMLSSYVGVWAIKGSPLLAGKLLALAASETISSYFFGVVPLFVLMGYVVSVTGMGRDAFDVANHLFRRLRGGLGIGTVGANAIFAAITGISIASAAVFTRIAVPEMIRHGYAKRFAVGVVAGSSVLGMLIPPSLLLILYGLLTEQSVGDLFIAGIVPGILLALAFGSGIWLTALFWPARLGTGVMTDQAESALTPAEVVAKGLPIVALIGLVLGGIYGGFFTPIEAGAVGCLGAIVLGLARRSLSWRDFWQVLQDTGLVTAAICFLIIAAQMYSRMLALSGVPAGFGAYVASAEIGYWGVILAYVVLVILMGAILDSSSIMLILVPLMLPVLVPMGVDLIWFGIVTVIAVEVGLLTPPFGISVFVIKSALDDPSISLGDIFLGAAPFALLMVLVLALVLAFPVLATGLI</sequence>
<feature type="domain" description="TRAP C4-dicarboxylate transport system permease DctM subunit" evidence="8">
    <location>
        <begin position="11"/>
        <end position="430"/>
    </location>
</feature>
<dbReference type="GO" id="GO:0022857">
    <property type="term" value="F:transmembrane transporter activity"/>
    <property type="evidence" value="ECO:0007669"/>
    <property type="project" value="UniProtKB-UniRule"/>
</dbReference>
<keyword evidence="4 7" id="KW-0812">Transmembrane</keyword>
<feature type="transmembrane region" description="Helical" evidence="7">
    <location>
        <begin position="354"/>
        <end position="377"/>
    </location>
</feature>
<dbReference type="PANTHER" id="PTHR33362">
    <property type="entry name" value="SIALIC ACID TRAP TRANSPORTER PERMEASE PROTEIN SIAT-RELATED"/>
    <property type="match status" value="1"/>
</dbReference>
<dbReference type="PANTHER" id="PTHR33362:SF5">
    <property type="entry name" value="C4-DICARBOXYLATE TRAP TRANSPORTER LARGE PERMEASE PROTEIN DCTM"/>
    <property type="match status" value="1"/>
</dbReference>
<evidence type="ECO:0000256" key="2">
    <source>
        <dbReference type="ARBA" id="ARBA00022475"/>
    </source>
</evidence>
<keyword evidence="3 7" id="KW-0997">Cell inner membrane</keyword>
<evidence type="ECO:0000313" key="10">
    <source>
        <dbReference type="Proteomes" id="UP001226762"/>
    </source>
</evidence>
<name>A0AAE3WCL4_9RHOB</name>
<comment type="function">
    <text evidence="7">Part of the tripartite ATP-independent periplasmic (TRAP) transport system.</text>
</comment>
<proteinExistence type="inferred from homology"/>
<feature type="transmembrane region" description="Helical" evidence="7">
    <location>
        <begin position="6"/>
        <end position="39"/>
    </location>
</feature>
<comment type="similarity">
    <text evidence="7">Belongs to the TRAP transporter large permease family.</text>
</comment>
<feature type="transmembrane region" description="Helical" evidence="7">
    <location>
        <begin position="178"/>
        <end position="204"/>
    </location>
</feature>
<comment type="subcellular location">
    <subcellularLocation>
        <location evidence="1 7">Cell inner membrane</location>
        <topology evidence="1 7">Multi-pass membrane protein</topology>
    </subcellularLocation>
</comment>
<evidence type="ECO:0000256" key="1">
    <source>
        <dbReference type="ARBA" id="ARBA00004429"/>
    </source>
</evidence>
<dbReference type="PIRSF" id="PIRSF006066">
    <property type="entry name" value="HI0050"/>
    <property type="match status" value="1"/>
</dbReference>
<keyword evidence="5 7" id="KW-1133">Transmembrane helix</keyword>
<protein>
    <recommendedName>
        <fullName evidence="7">TRAP transporter large permease protein</fullName>
    </recommendedName>
</protein>
<feature type="transmembrane region" description="Helical" evidence="7">
    <location>
        <begin position="225"/>
        <end position="247"/>
    </location>
</feature>
<feature type="transmembrane region" description="Helical" evidence="7">
    <location>
        <begin position="283"/>
        <end position="302"/>
    </location>
</feature>
<feature type="transmembrane region" description="Helical" evidence="7">
    <location>
        <begin position="102"/>
        <end position="130"/>
    </location>
</feature>
<keyword evidence="6 7" id="KW-0472">Membrane</keyword>
<dbReference type="RefSeq" id="WP_306735237.1">
    <property type="nucleotide sequence ID" value="NZ_JANHAX010000002.1"/>
</dbReference>
<evidence type="ECO:0000256" key="4">
    <source>
        <dbReference type="ARBA" id="ARBA00022692"/>
    </source>
</evidence>
<evidence type="ECO:0000256" key="5">
    <source>
        <dbReference type="ARBA" id="ARBA00022989"/>
    </source>
</evidence>
<feature type="transmembrane region" description="Helical" evidence="7">
    <location>
        <begin position="322"/>
        <end position="342"/>
    </location>
</feature>
<evidence type="ECO:0000259" key="8">
    <source>
        <dbReference type="Pfam" id="PF06808"/>
    </source>
</evidence>
<comment type="subunit">
    <text evidence="7">The complex comprises the extracytoplasmic solute receptor protein and the two transmembrane proteins.</text>
</comment>
<evidence type="ECO:0000313" key="9">
    <source>
        <dbReference type="EMBL" id="MDQ2089970.1"/>
    </source>
</evidence>
<dbReference type="AlphaFoldDB" id="A0AAE3WCL4"/>
<feature type="transmembrane region" description="Helical" evidence="7">
    <location>
        <begin position="142"/>
        <end position="166"/>
    </location>
</feature>
<dbReference type="GO" id="GO:0005886">
    <property type="term" value="C:plasma membrane"/>
    <property type="evidence" value="ECO:0007669"/>
    <property type="project" value="UniProtKB-SubCell"/>
</dbReference>
<evidence type="ECO:0000256" key="6">
    <source>
        <dbReference type="ARBA" id="ARBA00023136"/>
    </source>
</evidence>
<evidence type="ECO:0000256" key="3">
    <source>
        <dbReference type="ARBA" id="ARBA00022519"/>
    </source>
</evidence>
<feature type="transmembrane region" description="Helical" evidence="7">
    <location>
        <begin position="60"/>
        <end position="82"/>
    </location>
</feature>
<keyword evidence="10" id="KW-1185">Reference proteome</keyword>
<organism evidence="9 10">
    <name type="scientific">Marimonas arenosa</name>
    <dbReference type="NCBI Taxonomy" id="1795305"/>
    <lineage>
        <taxon>Bacteria</taxon>
        <taxon>Pseudomonadati</taxon>
        <taxon>Pseudomonadota</taxon>
        <taxon>Alphaproteobacteria</taxon>
        <taxon>Rhodobacterales</taxon>
        <taxon>Paracoccaceae</taxon>
        <taxon>Marimonas</taxon>
    </lineage>
</organism>
<evidence type="ECO:0000256" key="7">
    <source>
        <dbReference type="RuleBase" id="RU369079"/>
    </source>
</evidence>
<reference evidence="9" key="2">
    <citation type="submission" date="2023-02" db="EMBL/GenBank/DDBJ databases">
        <title>'Rhodoalgimonas zhirmunskyi' gen. nov., isolated from a red alga.</title>
        <authorList>
            <person name="Nedashkovskaya O.I."/>
            <person name="Otstavnykh N.Y."/>
            <person name="Bystritskaya E.P."/>
            <person name="Balabanova L.A."/>
            <person name="Isaeva M.P."/>
        </authorList>
    </citation>
    <scope>NUCLEOTIDE SEQUENCE</scope>
    <source>
        <strain evidence="9">KCTC 52189</strain>
    </source>
</reference>
<dbReference type="InterPro" id="IPR010656">
    <property type="entry name" value="DctM"/>
</dbReference>
<dbReference type="NCBIfam" id="TIGR00786">
    <property type="entry name" value="dctM"/>
    <property type="match status" value="1"/>
</dbReference>
<dbReference type="Proteomes" id="UP001226762">
    <property type="component" value="Unassembled WGS sequence"/>
</dbReference>
<comment type="caution">
    <text evidence="9">The sequence shown here is derived from an EMBL/GenBank/DDBJ whole genome shotgun (WGS) entry which is preliminary data.</text>
</comment>
<dbReference type="EMBL" id="JANHAX010000002">
    <property type="protein sequence ID" value="MDQ2089970.1"/>
    <property type="molecule type" value="Genomic_DNA"/>
</dbReference>